<dbReference type="Proteomes" id="UP000221961">
    <property type="component" value="Chromosome"/>
</dbReference>
<dbReference type="RefSeq" id="WP_098693208.1">
    <property type="nucleotide sequence ID" value="NZ_CP023778.1"/>
</dbReference>
<reference evidence="1 2" key="1">
    <citation type="submission" date="2017-10" db="EMBL/GenBank/DDBJ databases">
        <title>Comparative genomics between pathogenic Norcardia.</title>
        <authorList>
            <person name="Zeng L."/>
        </authorList>
    </citation>
    <scope>NUCLEOTIDE SEQUENCE [LARGE SCALE GENOMIC DNA]</scope>
    <source>
        <strain evidence="1 2">NC_YFY_NT001</strain>
    </source>
</reference>
<dbReference type="GeneID" id="88357169"/>
<organism evidence="1 2">
    <name type="scientific">Nocardia terpenica</name>
    <dbReference type="NCBI Taxonomy" id="455432"/>
    <lineage>
        <taxon>Bacteria</taxon>
        <taxon>Bacillati</taxon>
        <taxon>Actinomycetota</taxon>
        <taxon>Actinomycetes</taxon>
        <taxon>Mycobacteriales</taxon>
        <taxon>Nocardiaceae</taxon>
        <taxon>Nocardia</taxon>
    </lineage>
</organism>
<sequence>MRFAEDLVLIRDSKYTGPADEQPIVSLSAAHWPIVLDLALSNKSGTVDAVTATVLPDGGATISGPDAALTYNADEWDAFMKGVADSQFDRRA</sequence>
<proteinExistence type="predicted"/>
<accession>A0A291RF98</accession>
<evidence type="ECO:0008006" key="3">
    <source>
        <dbReference type="Google" id="ProtNLM"/>
    </source>
</evidence>
<dbReference type="KEGG" id="ntp:CRH09_06965"/>
<protein>
    <recommendedName>
        <fullName evidence="3">DUF397 domain-containing protein</fullName>
    </recommendedName>
</protein>
<gene>
    <name evidence="1" type="ORF">CRH09_06965</name>
</gene>
<evidence type="ECO:0000313" key="2">
    <source>
        <dbReference type="Proteomes" id="UP000221961"/>
    </source>
</evidence>
<evidence type="ECO:0000313" key="1">
    <source>
        <dbReference type="EMBL" id="ATL65989.1"/>
    </source>
</evidence>
<dbReference type="AlphaFoldDB" id="A0A291RF98"/>
<dbReference type="EMBL" id="CP023778">
    <property type="protein sequence ID" value="ATL65989.1"/>
    <property type="molecule type" value="Genomic_DNA"/>
</dbReference>
<name>A0A291RF98_9NOCA</name>